<gene>
    <name evidence="8" type="ORF">mPipKuh1_012301</name>
</gene>
<keyword evidence="6" id="KW-0326">Glycosidase</keyword>
<dbReference type="Gene3D" id="2.120.10.10">
    <property type="match status" value="1"/>
</dbReference>
<evidence type="ECO:0000256" key="4">
    <source>
        <dbReference type="ARBA" id="ARBA00022963"/>
    </source>
</evidence>
<dbReference type="PANTHER" id="PTHR10628:SF22">
    <property type="entry name" value="SIALIDASE-4"/>
    <property type="match status" value="1"/>
</dbReference>
<dbReference type="Pfam" id="PF13088">
    <property type="entry name" value="BNR_2"/>
    <property type="match status" value="1"/>
</dbReference>
<organism evidence="8 9">
    <name type="scientific">Pipistrellus kuhlii</name>
    <name type="common">Kuhl's pipistrelle</name>
    <dbReference type="NCBI Taxonomy" id="59472"/>
    <lineage>
        <taxon>Eukaryota</taxon>
        <taxon>Metazoa</taxon>
        <taxon>Chordata</taxon>
        <taxon>Craniata</taxon>
        <taxon>Vertebrata</taxon>
        <taxon>Euteleostomi</taxon>
        <taxon>Mammalia</taxon>
        <taxon>Eutheria</taxon>
        <taxon>Laurasiatheria</taxon>
        <taxon>Chiroptera</taxon>
        <taxon>Yangochiroptera</taxon>
        <taxon>Vespertilionidae</taxon>
        <taxon>Pipistrellus</taxon>
    </lineage>
</organism>
<keyword evidence="5" id="KW-0119">Carbohydrate metabolism</keyword>
<feature type="domain" description="Sialidase" evidence="7">
    <location>
        <begin position="63"/>
        <end position="145"/>
    </location>
</feature>
<dbReference type="AlphaFoldDB" id="A0A7J7XVP5"/>
<comment type="caution">
    <text evidence="8">The sequence shown here is derived from an EMBL/GenBank/DDBJ whole genome shotgun (WGS) entry which is preliminary data.</text>
</comment>
<dbReference type="InterPro" id="IPR011040">
    <property type="entry name" value="Sialidase"/>
</dbReference>
<evidence type="ECO:0000256" key="6">
    <source>
        <dbReference type="ARBA" id="ARBA00023295"/>
    </source>
</evidence>
<evidence type="ECO:0000313" key="8">
    <source>
        <dbReference type="EMBL" id="KAF6353725.1"/>
    </source>
</evidence>
<keyword evidence="4" id="KW-0443">Lipid metabolism</keyword>
<dbReference type="InterPro" id="IPR036278">
    <property type="entry name" value="Sialidase_sf"/>
</dbReference>
<dbReference type="GO" id="GO:0004308">
    <property type="term" value="F:exo-alpha-sialidase activity"/>
    <property type="evidence" value="ECO:0007669"/>
    <property type="project" value="UniProtKB-EC"/>
</dbReference>
<evidence type="ECO:0000256" key="3">
    <source>
        <dbReference type="ARBA" id="ARBA00012733"/>
    </source>
</evidence>
<dbReference type="GO" id="GO:0006689">
    <property type="term" value="P:ganglioside catabolic process"/>
    <property type="evidence" value="ECO:0007669"/>
    <property type="project" value="TreeGrafter"/>
</dbReference>
<keyword evidence="9" id="KW-1185">Reference proteome</keyword>
<keyword evidence="4" id="KW-0442">Lipid degradation</keyword>
<reference evidence="8 9" key="1">
    <citation type="journal article" date="2020" name="Nature">
        <title>Six reference-quality genomes reveal evolution of bat adaptations.</title>
        <authorList>
            <person name="Jebb D."/>
            <person name="Huang Z."/>
            <person name="Pippel M."/>
            <person name="Hughes G.M."/>
            <person name="Lavrichenko K."/>
            <person name="Devanna P."/>
            <person name="Winkler S."/>
            <person name="Jermiin L.S."/>
            <person name="Skirmuntt E.C."/>
            <person name="Katzourakis A."/>
            <person name="Burkitt-Gray L."/>
            <person name="Ray D.A."/>
            <person name="Sullivan K.A.M."/>
            <person name="Roscito J.G."/>
            <person name="Kirilenko B.M."/>
            <person name="Davalos L.M."/>
            <person name="Corthals A.P."/>
            <person name="Power M.L."/>
            <person name="Jones G."/>
            <person name="Ransome R.D."/>
            <person name="Dechmann D.K.N."/>
            <person name="Locatelli A.G."/>
            <person name="Puechmaille S.J."/>
            <person name="Fedrigo O."/>
            <person name="Jarvis E.D."/>
            <person name="Hiller M."/>
            <person name="Vernes S.C."/>
            <person name="Myers E.W."/>
            <person name="Teeling E.C."/>
        </authorList>
    </citation>
    <scope>NUCLEOTIDE SEQUENCE [LARGE SCALE GENOMIC DNA]</scope>
    <source>
        <strain evidence="8">MPipKuh1</strain>
        <tissue evidence="8">Flight muscle</tissue>
    </source>
</reference>
<dbReference type="Proteomes" id="UP000558488">
    <property type="component" value="Unassembled WGS sequence"/>
</dbReference>
<sequence>MGTPRVPTRTVLFRSERSGLTYRVPALLPVPPGPSLLAFAEQRRSPSDAHAHRLVQRRGALAGGSVQWGAAQVLDTAALEEHRSMNPCPVHDARTGTVFLFFVAVRGQTPEGAQIATGRNAARLCCVASRDAGRTWGRARDLTAEAVGDAERERKGEG</sequence>
<dbReference type="CDD" id="cd15482">
    <property type="entry name" value="Sialidase_non-viral"/>
    <property type="match status" value="1"/>
</dbReference>
<protein>
    <recommendedName>
        <fullName evidence="3">exo-alpha-sialidase</fullName>
        <ecNumber evidence="3">3.2.1.18</ecNumber>
    </recommendedName>
</protein>
<dbReference type="EC" id="3.2.1.18" evidence="3"/>
<dbReference type="InterPro" id="IPR026856">
    <property type="entry name" value="Sialidase_fam"/>
</dbReference>
<name>A0A7J7XVP5_PIPKU</name>
<dbReference type="GO" id="GO:0016020">
    <property type="term" value="C:membrane"/>
    <property type="evidence" value="ECO:0007669"/>
    <property type="project" value="TreeGrafter"/>
</dbReference>
<proteinExistence type="inferred from homology"/>
<comment type="similarity">
    <text evidence="2">Belongs to the glycosyl hydrolase 33 family.</text>
</comment>
<evidence type="ECO:0000256" key="1">
    <source>
        <dbReference type="ARBA" id="ARBA00000427"/>
    </source>
</evidence>
<evidence type="ECO:0000259" key="7">
    <source>
        <dbReference type="Pfam" id="PF13088"/>
    </source>
</evidence>
<dbReference type="SUPFAM" id="SSF50939">
    <property type="entry name" value="Sialidases"/>
    <property type="match status" value="1"/>
</dbReference>
<dbReference type="GO" id="GO:0009313">
    <property type="term" value="P:oligosaccharide catabolic process"/>
    <property type="evidence" value="ECO:0007669"/>
    <property type="project" value="TreeGrafter"/>
</dbReference>
<dbReference type="GO" id="GO:0005737">
    <property type="term" value="C:cytoplasm"/>
    <property type="evidence" value="ECO:0007669"/>
    <property type="project" value="TreeGrafter"/>
</dbReference>
<keyword evidence="6" id="KW-0378">Hydrolase</keyword>
<dbReference type="PANTHER" id="PTHR10628">
    <property type="entry name" value="SIALIDASE"/>
    <property type="match status" value="1"/>
</dbReference>
<evidence type="ECO:0000256" key="2">
    <source>
        <dbReference type="ARBA" id="ARBA00009348"/>
    </source>
</evidence>
<evidence type="ECO:0000313" key="9">
    <source>
        <dbReference type="Proteomes" id="UP000558488"/>
    </source>
</evidence>
<dbReference type="EMBL" id="JACAGB010000007">
    <property type="protein sequence ID" value="KAF6353725.1"/>
    <property type="molecule type" value="Genomic_DNA"/>
</dbReference>
<comment type="catalytic activity">
    <reaction evidence="1">
        <text>Hydrolysis of alpha-(2-&gt;3)-, alpha-(2-&gt;6)-, alpha-(2-&gt;8)- glycosidic linkages of terminal sialic acid residues in oligosaccharides, glycoproteins, glycolipids, colominic acid and synthetic substrates.</text>
        <dbReference type="EC" id="3.2.1.18"/>
    </reaction>
</comment>
<evidence type="ECO:0000256" key="5">
    <source>
        <dbReference type="ARBA" id="ARBA00023277"/>
    </source>
</evidence>
<accession>A0A7J7XVP5</accession>